<name>A0AAV7QJR2_PLEWA</name>
<feature type="region of interest" description="Disordered" evidence="1">
    <location>
        <begin position="1"/>
        <end position="28"/>
    </location>
</feature>
<protein>
    <submittedName>
        <fullName evidence="2">Uncharacterized protein</fullName>
    </submittedName>
</protein>
<organism evidence="2 3">
    <name type="scientific">Pleurodeles waltl</name>
    <name type="common">Iberian ribbed newt</name>
    <dbReference type="NCBI Taxonomy" id="8319"/>
    <lineage>
        <taxon>Eukaryota</taxon>
        <taxon>Metazoa</taxon>
        <taxon>Chordata</taxon>
        <taxon>Craniata</taxon>
        <taxon>Vertebrata</taxon>
        <taxon>Euteleostomi</taxon>
        <taxon>Amphibia</taxon>
        <taxon>Batrachia</taxon>
        <taxon>Caudata</taxon>
        <taxon>Salamandroidea</taxon>
        <taxon>Salamandridae</taxon>
        <taxon>Pleurodelinae</taxon>
        <taxon>Pleurodeles</taxon>
    </lineage>
</organism>
<dbReference type="EMBL" id="JANPWB010000010">
    <property type="protein sequence ID" value="KAJ1139687.1"/>
    <property type="molecule type" value="Genomic_DNA"/>
</dbReference>
<keyword evidence="3" id="KW-1185">Reference proteome</keyword>
<feature type="compositionally biased region" description="Polar residues" evidence="1">
    <location>
        <begin position="1"/>
        <end position="10"/>
    </location>
</feature>
<comment type="caution">
    <text evidence="2">The sequence shown here is derived from an EMBL/GenBank/DDBJ whole genome shotgun (WGS) entry which is preliminary data.</text>
</comment>
<sequence>MLFATQQGRGQSPWPGGPALGPATALAWGPAPKPAGEASLGPVYAKALQGTAGWRKEAPRPCRGLCSLGSLCPSWASGIRTQVNLRPRALGPLYTPGNPYQGLRDPVTGYLPPSTADDKAQARGSHPGSCHSPCLGPMAQPWPCNQTTSESLPWPSVRQGPPGYGKLEEGGTHPKPCRGLCSLGSLSPGWAFGMGAQTNLRPKVLRPLYIPGNPYQGLWNPSQAICHPAGQRAKPRQGVPNLGPATTLVWGPGSSWAPEPKSAGEASLGPMHTNVLQCTAGWRKGAPTPGSGTSVCSVGSQVWRRDPSDRAARWPYTLAPRACWPRPLRCPVPEPLDPKGVRSSLSLVIQR</sequence>
<dbReference type="AlphaFoldDB" id="A0AAV7QJR2"/>
<evidence type="ECO:0000313" key="3">
    <source>
        <dbReference type="Proteomes" id="UP001066276"/>
    </source>
</evidence>
<proteinExistence type="predicted"/>
<evidence type="ECO:0000256" key="1">
    <source>
        <dbReference type="SAM" id="MobiDB-lite"/>
    </source>
</evidence>
<accession>A0AAV7QJR2</accession>
<dbReference type="Proteomes" id="UP001066276">
    <property type="component" value="Chromosome 6"/>
</dbReference>
<evidence type="ECO:0000313" key="2">
    <source>
        <dbReference type="EMBL" id="KAJ1139687.1"/>
    </source>
</evidence>
<reference evidence="2" key="1">
    <citation type="journal article" date="2022" name="bioRxiv">
        <title>Sequencing and chromosome-scale assembly of the giantPleurodeles waltlgenome.</title>
        <authorList>
            <person name="Brown T."/>
            <person name="Elewa A."/>
            <person name="Iarovenko S."/>
            <person name="Subramanian E."/>
            <person name="Araus A.J."/>
            <person name="Petzold A."/>
            <person name="Susuki M."/>
            <person name="Suzuki K.-i.T."/>
            <person name="Hayashi T."/>
            <person name="Toyoda A."/>
            <person name="Oliveira C."/>
            <person name="Osipova E."/>
            <person name="Leigh N.D."/>
            <person name="Simon A."/>
            <person name="Yun M.H."/>
        </authorList>
    </citation>
    <scope>NUCLEOTIDE SEQUENCE</scope>
    <source>
        <strain evidence="2">20211129_DDA</strain>
        <tissue evidence="2">Liver</tissue>
    </source>
</reference>
<gene>
    <name evidence="2" type="ORF">NDU88_006054</name>
</gene>
<feature type="region of interest" description="Disordered" evidence="1">
    <location>
        <begin position="145"/>
        <end position="171"/>
    </location>
</feature>